<dbReference type="InterPro" id="IPR026265">
    <property type="entry name" value="LptC"/>
</dbReference>
<evidence type="ECO:0000313" key="7">
    <source>
        <dbReference type="Proteomes" id="UP000190061"/>
    </source>
</evidence>
<dbReference type="EMBL" id="FUXP01000002">
    <property type="protein sequence ID" value="SJZ87583.1"/>
    <property type="molecule type" value="Genomic_DNA"/>
</dbReference>
<keyword evidence="3" id="KW-0812">Transmembrane</keyword>
<dbReference type="InterPro" id="IPR052363">
    <property type="entry name" value="LPS_export_LptC"/>
</dbReference>
<keyword evidence="1" id="KW-1003">Cell membrane</keyword>
<dbReference type="Gene3D" id="2.60.450.10">
    <property type="entry name" value="Lipopolysaccharide (LPS) transport protein A like domain"/>
    <property type="match status" value="1"/>
</dbReference>
<dbReference type="OrthoDB" id="5973594at2"/>
<dbReference type="PANTHER" id="PTHR37481:SF1">
    <property type="entry name" value="LIPOPOLYSACCHARIDE EXPORT SYSTEM PROTEIN LPTC"/>
    <property type="match status" value="1"/>
</dbReference>
<dbReference type="RefSeq" id="WP_159447341.1">
    <property type="nucleotide sequence ID" value="NZ_FUXP01000002.1"/>
</dbReference>
<proteinExistence type="predicted"/>
<dbReference type="Pfam" id="PF06835">
    <property type="entry name" value="LptC"/>
    <property type="match status" value="1"/>
</dbReference>
<dbReference type="AlphaFoldDB" id="A0A1T4P7R3"/>
<dbReference type="GO" id="GO:0005886">
    <property type="term" value="C:plasma membrane"/>
    <property type="evidence" value="ECO:0007669"/>
    <property type="project" value="InterPro"/>
</dbReference>
<keyword evidence="2" id="KW-0997">Cell inner membrane</keyword>
<evidence type="ECO:0000256" key="2">
    <source>
        <dbReference type="ARBA" id="ARBA00022519"/>
    </source>
</evidence>
<dbReference type="STRING" id="1122188.SAMN02745674_01133"/>
<name>A0A1T4P7R3_9GAMM</name>
<dbReference type="InterPro" id="IPR010664">
    <property type="entry name" value="LipoPS_assembly_LptC-rel"/>
</dbReference>
<keyword evidence="4" id="KW-1133">Transmembrane helix</keyword>
<sequence>MSWRTAVTLVLVAIAAVSGWSLWSNRGALPEQLEAPGGRADYVLNDFEMVALGADGRESFTLRAPRLERDPGTRTMDIATPLFLIPPGGESGDGDAWEVRANTGWISAEGDELRLRGAVEATSDGNAGPPVEIATEALNVFPETDRVTSAERVTINRPGSILRGDGLEVNLASKQYTLQSEVHSRYVP</sequence>
<evidence type="ECO:0000256" key="5">
    <source>
        <dbReference type="ARBA" id="ARBA00023136"/>
    </source>
</evidence>
<dbReference type="Proteomes" id="UP000190061">
    <property type="component" value="Unassembled WGS sequence"/>
</dbReference>
<dbReference type="GO" id="GO:0015221">
    <property type="term" value="F:lipopolysaccharide transmembrane transporter activity"/>
    <property type="evidence" value="ECO:0007669"/>
    <property type="project" value="InterPro"/>
</dbReference>
<dbReference type="GO" id="GO:0030288">
    <property type="term" value="C:outer membrane-bounded periplasmic space"/>
    <property type="evidence" value="ECO:0007669"/>
    <property type="project" value="TreeGrafter"/>
</dbReference>
<evidence type="ECO:0000256" key="1">
    <source>
        <dbReference type="ARBA" id="ARBA00022475"/>
    </source>
</evidence>
<dbReference type="NCBIfam" id="TIGR04409">
    <property type="entry name" value="LptC_YrbK"/>
    <property type="match status" value="1"/>
</dbReference>
<evidence type="ECO:0000313" key="6">
    <source>
        <dbReference type="EMBL" id="SJZ87583.1"/>
    </source>
</evidence>
<dbReference type="PANTHER" id="PTHR37481">
    <property type="entry name" value="LIPOPOLYSACCHARIDE EXPORT SYSTEM PROTEIN LPTC"/>
    <property type="match status" value="1"/>
</dbReference>
<protein>
    <submittedName>
        <fullName evidence="6">Lipopolysaccharide export system protein LptC</fullName>
    </submittedName>
</protein>
<accession>A0A1T4P7R3</accession>
<organism evidence="6 7">
    <name type="scientific">Lysobacter spongiicola DSM 21749</name>
    <dbReference type="NCBI Taxonomy" id="1122188"/>
    <lineage>
        <taxon>Bacteria</taxon>
        <taxon>Pseudomonadati</taxon>
        <taxon>Pseudomonadota</taxon>
        <taxon>Gammaproteobacteria</taxon>
        <taxon>Lysobacterales</taxon>
        <taxon>Lysobacteraceae</taxon>
        <taxon>Novilysobacter</taxon>
    </lineage>
</organism>
<keyword evidence="5" id="KW-0472">Membrane</keyword>
<evidence type="ECO:0000256" key="3">
    <source>
        <dbReference type="ARBA" id="ARBA00022692"/>
    </source>
</evidence>
<gene>
    <name evidence="6" type="ORF">SAMN02745674_01133</name>
</gene>
<reference evidence="6 7" key="1">
    <citation type="submission" date="2017-02" db="EMBL/GenBank/DDBJ databases">
        <authorList>
            <person name="Peterson S.W."/>
        </authorList>
    </citation>
    <scope>NUCLEOTIDE SEQUENCE [LARGE SCALE GENOMIC DNA]</scope>
    <source>
        <strain evidence="6 7">DSM 21749</strain>
    </source>
</reference>
<keyword evidence="7" id="KW-1185">Reference proteome</keyword>
<dbReference type="GO" id="GO:0017089">
    <property type="term" value="F:glycolipid transfer activity"/>
    <property type="evidence" value="ECO:0007669"/>
    <property type="project" value="TreeGrafter"/>
</dbReference>
<evidence type="ECO:0000256" key="4">
    <source>
        <dbReference type="ARBA" id="ARBA00022989"/>
    </source>
</evidence>